<reference evidence="2 3" key="1">
    <citation type="journal article" date="2016" name="Front. Microbiol.">
        <title>Microevolution Analysis of Bacillus coahuilensis Unveils Differences in Phosphorus Acquisition Strategies and Their Regulation.</title>
        <authorList>
            <person name="Gomez-Lunar Z."/>
            <person name="Hernandez-Gonzalez I."/>
            <person name="Rodriguez-Torres M.D."/>
            <person name="Souza V."/>
            <person name="Olmedo-Alvarez G."/>
        </authorList>
    </citation>
    <scope>NUCLEOTIDE SEQUENCE [LARGE SCALE GENOMIC DNA]</scope>
    <source>
        <strain evidence="3">p1.1.43</strain>
    </source>
</reference>
<dbReference type="InterPro" id="IPR010093">
    <property type="entry name" value="SinI_DNA-bd"/>
</dbReference>
<keyword evidence="3" id="KW-1185">Reference proteome</keyword>
<dbReference type="InterPro" id="IPR041657">
    <property type="entry name" value="HTH_17"/>
</dbReference>
<organism evidence="2 3">
    <name type="scientific">Bacillus coahuilensis p1.1.43</name>
    <dbReference type="NCBI Taxonomy" id="1150625"/>
    <lineage>
        <taxon>Bacteria</taxon>
        <taxon>Bacillati</taxon>
        <taxon>Bacillota</taxon>
        <taxon>Bacilli</taxon>
        <taxon>Bacillales</taxon>
        <taxon>Bacillaceae</taxon>
        <taxon>Bacillus</taxon>
    </lineage>
</organism>
<feature type="domain" description="Helix-turn-helix" evidence="1">
    <location>
        <begin position="7"/>
        <end position="57"/>
    </location>
</feature>
<evidence type="ECO:0000259" key="1">
    <source>
        <dbReference type="Pfam" id="PF12728"/>
    </source>
</evidence>
<accession>A0A147KBW4</accession>
<dbReference type="EMBL" id="LDYG01000005">
    <property type="protein sequence ID" value="KUP08956.1"/>
    <property type="molecule type" value="Genomic_DNA"/>
</dbReference>
<dbReference type="AlphaFoldDB" id="A0A147KBW4"/>
<name>A0A147KBW4_9BACI</name>
<dbReference type="SUPFAM" id="SSF46955">
    <property type="entry name" value="Putative DNA-binding domain"/>
    <property type="match status" value="1"/>
</dbReference>
<dbReference type="Proteomes" id="UP000074108">
    <property type="component" value="Unassembled WGS sequence"/>
</dbReference>
<dbReference type="GO" id="GO:0003677">
    <property type="term" value="F:DNA binding"/>
    <property type="evidence" value="ECO:0007669"/>
    <property type="project" value="InterPro"/>
</dbReference>
<comment type="caution">
    <text evidence="2">The sequence shown here is derived from an EMBL/GenBank/DDBJ whole genome shotgun (WGS) entry which is preliminary data.</text>
</comment>
<evidence type="ECO:0000313" key="3">
    <source>
        <dbReference type="Proteomes" id="UP000074108"/>
    </source>
</evidence>
<evidence type="ECO:0000313" key="2">
    <source>
        <dbReference type="EMBL" id="KUP08956.1"/>
    </source>
</evidence>
<dbReference type="PATRIC" id="fig|1150625.3.peg.364"/>
<gene>
    <name evidence="2" type="ORF">Q75_01720</name>
</gene>
<protein>
    <recommendedName>
        <fullName evidence="1">Helix-turn-helix domain-containing protein</fullName>
    </recommendedName>
</protein>
<dbReference type="InterPro" id="IPR009061">
    <property type="entry name" value="DNA-bd_dom_put_sf"/>
</dbReference>
<sequence>MNTLGVLYEVKEVARILGVHQSTVYLWIYEQQLEAYNFNGLIRISDIHLEEFIHERRMMVDEMDYENFNRFIRETIQNDIKDKKLYNNPI</sequence>
<dbReference type="Pfam" id="PF12728">
    <property type="entry name" value="HTH_17"/>
    <property type="match status" value="1"/>
</dbReference>
<dbReference type="RefSeq" id="WP_059350139.1">
    <property type="nucleotide sequence ID" value="NZ_LDYG01000005.1"/>
</dbReference>
<dbReference type="NCBIfam" id="TIGR01764">
    <property type="entry name" value="excise"/>
    <property type="match status" value="1"/>
</dbReference>
<proteinExistence type="predicted"/>